<dbReference type="InterPro" id="IPR029058">
    <property type="entry name" value="AB_hydrolase_fold"/>
</dbReference>
<keyword evidence="2" id="KW-0732">Signal</keyword>
<dbReference type="PANTHER" id="PTHR11802:SF454">
    <property type="entry name" value="SERINE CARBOXYPEPTIDASE-LIKE 50"/>
    <property type="match status" value="1"/>
</dbReference>
<dbReference type="AlphaFoldDB" id="A0AAQ3JTA5"/>
<evidence type="ECO:0008006" key="5">
    <source>
        <dbReference type="Google" id="ProtNLM"/>
    </source>
</evidence>
<reference evidence="3 4" key="1">
    <citation type="submission" date="2023-10" db="EMBL/GenBank/DDBJ databases">
        <title>Chromosome-scale genome assembly provides insights into flower coloration mechanisms of Canna indica.</title>
        <authorList>
            <person name="Li C."/>
        </authorList>
    </citation>
    <scope>NUCLEOTIDE SEQUENCE [LARGE SCALE GENOMIC DNA]</scope>
    <source>
        <tissue evidence="3">Flower</tissue>
    </source>
</reference>
<evidence type="ECO:0000313" key="4">
    <source>
        <dbReference type="Proteomes" id="UP001327560"/>
    </source>
</evidence>
<feature type="signal peptide" evidence="2">
    <location>
        <begin position="1"/>
        <end position="22"/>
    </location>
</feature>
<protein>
    <recommendedName>
        <fullName evidence="5">Carboxypeptidase</fullName>
    </recommendedName>
</protein>
<dbReference type="GO" id="GO:0004185">
    <property type="term" value="F:serine-type carboxypeptidase activity"/>
    <property type="evidence" value="ECO:0007669"/>
    <property type="project" value="InterPro"/>
</dbReference>
<name>A0AAQ3JTA5_9LILI</name>
<dbReference type="SUPFAM" id="SSF53474">
    <property type="entry name" value="alpha/beta-Hydrolases"/>
    <property type="match status" value="1"/>
</dbReference>
<dbReference type="PRINTS" id="PR00724">
    <property type="entry name" value="CRBOXYPTASEC"/>
</dbReference>
<dbReference type="PANTHER" id="PTHR11802">
    <property type="entry name" value="SERINE PROTEASE FAMILY S10 SERINE CARBOXYPEPTIDASE"/>
    <property type="match status" value="1"/>
</dbReference>
<feature type="chain" id="PRO_5043054199" description="Carboxypeptidase" evidence="2">
    <location>
        <begin position="23"/>
        <end position="276"/>
    </location>
</feature>
<dbReference type="Proteomes" id="UP001327560">
    <property type="component" value="Chromosome 1"/>
</dbReference>
<evidence type="ECO:0000313" key="3">
    <source>
        <dbReference type="EMBL" id="WOK95676.1"/>
    </source>
</evidence>
<keyword evidence="4" id="KW-1185">Reference proteome</keyword>
<dbReference type="Pfam" id="PF00450">
    <property type="entry name" value="Peptidase_S10"/>
    <property type="match status" value="1"/>
</dbReference>
<dbReference type="Gene3D" id="3.40.50.1820">
    <property type="entry name" value="alpha/beta hydrolase"/>
    <property type="match status" value="1"/>
</dbReference>
<dbReference type="InterPro" id="IPR001563">
    <property type="entry name" value="Peptidase_S10"/>
</dbReference>
<dbReference type="GO" id="GO:0006508">
    <property type="term" value="P:proteolysis"/>
    <property type="evidence" value="ECO:0007669"/>
    <property type="project" value="InterPro"/>
</dbReference>
<dbReference type="EMBL" id="CP136890">
    <property type="protein sequence ID" value="WOK95676.1"/>
    <property type="molecule type" value="Genomic_DNA"/>
</dbReference>
<proteinExistence type="inferred from homology"/>
<sequence>MEFTVVFLLLLHFFLFTSPTTASSSFPEEARPTKSGYLPVDASANSSSPAAALFFAFYEAQQPLTPLPQTPLLIWLQGGPGCSSMVGNLLELGPFVISPNSSTLLRPNPNSWNRRFGVLFIDNPIGTGFSFAPSPTIIPHNQSGVADHLIFALRHFLSSDPSFASRPLFFTGESYAGKYVPALGYYVLKQNAELPSDRRINLHGVAIGNGLTHPITQVTTHADGAYFSGLIDEQQKADLEVLQAAVINLTPFFLAHSHAVDSPKILISFATKKSQS</sequence>
<comment type="similarity">
    <text evidence="1">Belongs to the peptidase S10 family.</text>
</comment>
<evidence type="ECO:0000256" key="1">
    <source>
        <dbReference type="ARBA" id="ARBA00009431"/>
    </source>
</evidence>
<gene>
    <name evidence="3" type="ORF">Cni_G04383</name>
</gene>
<evidence type="ECO:0000256" key="2">
    <source>
        <dbReference type="SAM" id="SignalP"/>
    </source>
</evidence>
<organism evidence="3 4">
    <name type="scientific">Canna indica</name>
    <name type="common">Indian-shot</name>
    <dbReference type="NCBI Taxonomy" id="4628"/>
    <lineage>
        <taxon>Eukaryota</taxon>
        <taxon>Viridiplantae</taxon>
        <taxon>Streptophyta</taxon>
        <taxon>Embryophyta</taxon>
        <taxon>Tracheophyta</taxon>
        <taxon>Spermatophyta</taxon>
        <taxon>Magnoliopsida</taxon>
        <taxon>Liliopsida</taxon>
        <taxon>Zingiberales</taxon>
        <taxon>Cannaceae</taxon>
        <taxon>Canna</taxon>
    </lineage>
</organism>
<accession>A0AAQ3JTA5</accession>